<evidence type="ECO:0000256" key="3">
    <source>
        <dbReference type="PROSITE-ProRule" id="PRU00176"/>
    </source>
</evidence>
<dbReference type="OrthoDB" id="1875751at2759"/>
<dbReference type="GO" id="GO:0003729">
    <property type="term" value="F:mRNA binding"/>
    <property type="evidence" value="ECO:0007669"/>
    <property type="project" value="TreeGrafter"/>
</dbReference>
<accession>A0A836CMD2</accession>
<evidence type="ECO:0000256" key="2">
    <source>
        <dbReference type="ARBA" id="ARBA00022884"/>
    </source>
</evidence>
<dbReference type="AlphaFoldDB" id="A0A836CMD2"/>
<protein>
    <recommendedName>
        <fullName evidence="4">RRM domain-containing protein</fullName>
    </recommendedName>
</protein>
<keyword evidence="2 3" id="KW-0694">RNA-binding</keyword>
<dbReference type="GO" id="GO:0006417">
    <property type="term" value="P:regulation of translation"/>
    <property type="evidence" value="ECO:0007669"/>
    <property type="project" value="TreeGrafter"/>
</dbReference>
<dbReference type="InterPro" id="IPR035979">
    <property type="entry name" value="RBD_domain_sf"/>
</dbReference>
<dbReference type="Gene3D" id="3.30.70.330">
    <property type="match status" value="2"/>
</dbReference>
<feature type="domain" description="RRM" evidence="4">
    <location>
        <begin position="117"/>
        <end position="190"/>
    </location>
</feature>
<evidence type="ECO:0000313" key="6">
    <source>
        <dbReference type="Proteomes" id="UP000664859"/>
    </source>
</evidence>
<organism evidence="5 6">
    <name type="scientific">Tribonema minus</name>
    <dbReference type="NCBI Taxonomy" id="303371"/>
    <lineage>
        <taxon>Eukaryota</taxon>
        <taxon>Sar</taxon>
        <taxon>Stramenopiles</taxon>
        <taxon>Ochrophyta</taxon>
        <taxon>PX clade</taxon>
        <taxon>Xanthophyceae</taxon>
        <taxon>Tribonematales</taxon>
        <taxon>Tribonemataceae</taxon>
        <taxon>Tribonema</taxon>
    </lineage>
</organism>
<reference evidence="5" key="1">
    <citation type="submission" date="2021-02" db="EMBL/GenBank/DDBJ databases">
        <title>First Annotated Genome of the Yellow-green Alga Tribonema minus.</title>
        <authorList>
            <person name="Mahan K.M."/>
        </authorList>
    </citation>
    <scope>NUCLEOTIDE SEQUENCE</scope>
    <source>
        <strain evidence="5">UTEX B ZZ1240</strain>
    </source>
</reference>
<dbReference type="EMBL" id="JAFCMP010000032">
    <property type="protein sequence ID" value="KAG5190568.1"/>
    <property type="molecule type" value="Genomic_DNA"/>
</dbReference>
<proteinExistence type="predicted"/>
<evidence type="ECO:0000259" key="4">
    <source>
        <dbReference type="PROSITE" id="PS50102"/>
    </source>
</evidence>
<dbReference type="SMART" id="SM00360">
    <property type="entry name" value="RRM"/>
    <property type="match status" value="2"/>
</dbReference>
<dbReference type="Proteomes" id="UP000664859">
    <property type="component" value="Unassembled WGS sequence"/>
</dbReference>
<dbReference type="SUPFAM" id="SSF54928">
    <property type="entry name" value="RNA-binding domain, RBD"/>
    <property type="match status" value="2"/>
</dbReference>
<dbReference type="InterPro" id="IPR000504">
    <property type="entry name" value="RRM_dom"/>
</dbReference>
<evidence type="ECO:0000256" key="1">
    <source>
        <dbReference type="ARBA" id="ARBA00022737"/>
    </source>
</evidence>
<keyword evidence="1" id="KW-0677">Repeat</keyword>
<gene>
    <name evidence="5" type="ORF">JKP88DRAFT_175552</name>
</gene>
<comment type="caution">
    <text evidence="5">The sequence shown here is derived from an EMBL/GenBank/DDBJ whole genome shotgun (WGS) entry which is preliminary data.</text>
</comment>
<name>A0A836CMD2_9STRA</name>
<sequence length="190" mass="20520">MAQAALNGVSDEGELDKDNDILGKIFVGGISWQTSDESLSKYFSKFGALADVALMKDKYTGQPRGFGFIKFEDPAVVDVVLTQAEHSIDGRTVDVKRAVPKSEAPGPSRTARPADTNKVFVGGLAPSVTVAEFRTYFEGFGAVSDAVVMFDRQTLRSRGFGFVTFQEDSVVQNVLMGTHEINGERSLSPS</sequence>
<dbReference type="Pfam" id="PF00076">
    <property type="entry name" value="RRM_1"/>
    <property type="match status" value="2"/>
</dbReference>
<keyword evidence="6" id="KW-1185">Reference proteome</keyword>
<feature type="domain" description="RRM" evidence="4">
    <location>
        <begin position="23"/>
        <end position="100"/>
    </location>
</feature>
<evidence type="ECO:0000313" key="5">
    <source>
        <dbReference type="EMBL" id="KAG5190568.1"/>
    </source>
</evidence>
<dbReference type="PANTHER" id="PTHR48032:SF6">
    <property type="entry name" value="RNA-BINDING (RRM_RBD_RNP MOTIFS) FAMILY PROTEIN"/>
    <property type="match status" value="1"/>
</dbReference>
<dbReference type="PANTHER" id="PTHR48032">
    <property type="entry name" value="RNA-BINDING PROTEIN MUSASHI HOMOLOG RBP6"/>
    <property type="match status" value="1"/>
</dbReference>
<dbReference type="InterPro" id="IPR012677">
    <property type="entry name" value="Nucleotide-bd_a/b_plait_sf"/>
</dbReference>
<dbReference type="PROSITE" id="PS50102">
    <property type="entry name" value="RRM"/>
    <property type="match status" value="2"/>
</dbReference>